<dbReference type="PRINTS" id="PR00032">
    <property type="entry name" value="HTHARAC"/>
</dbReference>
<keyword evidence="6" id="KW-1185">Reference proteome</keyword>
<dbReference type="Gene3D" id="1.10.10.60">
    <property type="entry name" value="Homeodomain-like"/>
    <property type="match status" value="2"/>
</dbReference>
<gene>
    <name evidence="5" type="primary">melR_7</name>
    <name evidence="5" type="ORF">AMURIS_05168</name>
</gene>
<evidence type="ECO:0000313" key="6">
    <source>
        <dbReference type="Proteomes" id="UP000236311"/>
    </source>
</evidence>
<proteinExistence type="predicted"/>
<dbReference type="InterPro" id="IPR018060">
    <property type="entry name" value="HTH_AraC"/>
</dbReference>
<protein>
    <submittedName>
        <fullName evidence="5">Melibiose operon regulatory protein</fullName>
    </submittedName>
</protein>
<dbReference type="SUPFAM" id="SSF46689">
    <property type="entry name" value="Homeodomain-like"/>
    <property type="match status" value="2"/>
</dbReference>
<dbReference type="PROSITE" id="PS00041">
    <property type="entry name" value="HTH_ARAC_FAMILY_1"/>
    <property type="match status" value="1"/>
</dbReference>
<accession>A0A2K4ZPM2</accession>
<evidence type="ECO:0000259" key="4">
    <source>
        <dbReference type="PROSITE" id="PS01124"/>
    </source>
</evidence>
<dbReference type="SMART" id="SM00342">
    <property type="entry name" value="HTH_ARAC"/>
    <property type="match status" value="1"/>
</dbReference>
<keyword evidence="1" id="KW-0805">Transcription regulation</keyword>
<dbReference type="PANTHER" id="PTHR43280:SF28">
    <property type="entry name" value="HTH-TYPE TRANSCRIPTIONAL ACTIVATOR RHAS"/>
    <property type="match status" value="1"/>
</dbReference>
<reference evidence="5 6" key="1">
    <citation type="submission" date="2018-01" db="EMBL/GenBank/DDBJ databases">
        <authorList>
            <person name="Gaut B.S."/>
            <person name="Morton B.R."/>
            <person name="Clegg M.T."/>
            <person name="Duvall M.R."/>
        </authorList>
    </citation>
    <scope>NUCLEOTIDE SEQUENCE [LARGE SCALE GENOMIC DNA]</scope>
    <source>
        <strain evidence="5">GP69</strain>
    </source>
</reference>
<dbReference type="Pfam" id="PF02311">
    <property type="entry name" value="AraC_binding"/>
    <property type="match status" value="1"/>
</dbReference>
<dbReference type="InterPro" id="IPR009057">
    <property type="entry name" value="Homeodomain-like_sf"/>
</dbReference>
<feature type="domain" description="HTH araC/xylS-type" evidence="4">
    <location>
        <begin position="180"/>
        <end position="278"/>
    </location>
</feature>
<dbReference type="EMBL" id="OFSM01000049">
    <property type="protein sequence ID" value="SOY32409.1"/>
    <property type="molecule type" value="Genomic_DNA"/>
</dbReference>
<evidence type="ECO:0000313" key="5">
    <source>
        <dbReference type="EMBL" id="SOY32409.1"/>
    </source>
</evidence>
<dbReference type="GO" id="GO:0043565">
    <property type="term" value="F:sequence-specific DNA binding"/>
    <property type="evidence" value="ECO:0007669"/>
    <property type="project" value="InterPro"/>
</dbReference>
<keyword evidence="3" id="KW-0804">Transcription</keyword>
<dbReference type="Proteomes" id="UP000236311">
    <property type="component" value="Unassembled WGS sequence"/>
</dbReference>
<evidence type="ECO:0000256" key="1">
    <source>
        <dbReference type="ARBA" id="ARBA00023015"/>
    </source>
</evidence>
<dbReference type="Pfam" id="PF12833">
    <property type="entry name" value="HTH_18"/>
    <property type="match status" value="1"/>
</dbReference>
<organism evidence="5 6">
    <name type="scientific">Acetatifactor muris</name>
    <dbReference type="NCBI Taxonomy" id="879566"/>
    <lineage>
        <taxon>Bacteria</taxon>
        <taxon>Bacillati</taxon>
        <taxon>Bacillota</taxon>
        <taxon>Clostridia</taxon>
        <taxon>Lachnospirales</taxon>
        <taxon>Lachnospiraceae</taxon>
        <taxon>Acetatifactor</taxon>
    </lineage>
</organism>
<dbReference type="InterPro" id="IPR020449">
    <property type="entry name" value="Tscrpt_reg_AraC-type_HTH"/>
</dbReference>
<dbReference type="InterPro" id="IPR014710">
    <property type="entry name" value="RmlC-like_jellyroll"/>
</dbReference>
<dbReference type="RefSeq" id="WP_172455293.1">
    <property type="nucleotide sequence ID" value="NZ_CANRXC010000019.1"/>
</dbReference>
<evidence type="ECO:0000256" key="3">
    <source>
        <dbReference type="ARBA" id="ARBA00023163"/>
    </source>
</evidence>
<evidence type="ECO:0000256" key="2">
    <source>
        <dbReference type="ARBA" id="ARBA00023125"/>
    </source>
</evidence>
<dbReference type="GO" id="GO:0003700">
    <property type="term" value="F:DNA-binding transcription factor activity"/>
    <property type="evidence" value="ECO:0007669"/>
    <property type="project" value="InterPro"/>
</dbReference>
<dbReference type="InterPro" id="IPR018062">
    <property type="entry name" value="HTH_AraC-typ_CS"/>
</dbReference>
<dbReference type="PANTHER" id="PTHR43280">
    <property type="entry name" value="ARAC-FAMILY TRANSCRIPTIONAL REGULATOR"/>
    <property type="match status" value="1"/>
</dbReference>
<dbReference type="PROSITE" id="PS01124">
    <property type="entry name" value="HTH_ARAC_FAMILY_2"/>
    <property type="match status" value="1"/>
</dbReference>
<keyword evidence="2" id="KW-0238">DNA-binding</keyword>
<dbReference type="SUPFAM" id="SSF51215">
    <property type="entry name" value="Regulatory protein AraC"/>
    <property type="match status" value="1"/>
</dbReference>
<name>A0A2K4ZPM2_9FIRM</name>
<sequence length="280" mass="32799">MPFLKEEFHFDGPISFTMYETDARQIMIHCHDCLELNYILSGNGHYIIENKSYPIAAGDIFLINNFEHHMAVHNGALSVLVFVFDTGFIWDTPEEYDYVKPFFERNRHFSNKVLQDSPSYPLIRDSLLRLQKEYIEQQDGWPLLIKAYLMVALGEFYRYYQRLDALETDSSVAIAYGRIRSVVEYIHEHFDEPLTLGQLADHTMISKNYLSAVFSNTMKLSLFDYIEQVRVNHARWLLQTTEESVLDIAQKSGFHSSSYFNRVFKKIMGIAPNQYRKSIT</sequence>
<dbReference type="InterPro" id="IPR037923">
    <property type="entry name" value="HTH-like"/>
</dbReference>
<dbReference type="InterPro" id="IPR003313">
    <property type="entry name" value="AraC-bd"/>
</dbReference>
<dbReference type="AlphaFoldDB" id="A0A2K4ZPM2"/>
<dbReference type="Gene3D" id="2.60.120.10">
    <property type="entry name" value="Jelly Rolls"/>
    <property type="match status" value="1"/>
</dbReference>